<protein>
    <submittedName>
        <fullName evidence="1">DNA glycosylase AlkZ-like family protein</fullName>
    </submittedName>
</protein>
<evidence type="ECO:0000313" key="2">
    <source>
        <dbReference type="Proteomes" id="UP001597104"/>
    </source>
</evidence>
<reference evidence="2" key="1">
    <citation type="journal article" date="2019" name="Int. J. Syst. Evol. Microbiol.">
        <title>The Global Catalogue of Microorganisms (GCM) 10K type strain sequencing project: providing services to taxonomists for standard genome sequencing and annotation.</title>
        <authorList>
            <consortium name="The Broad Institute Genomics Platform"/>
            <consortium name="The Broad Institute Genome Sequencing Center for Infectious Disease"/>
            <person name="Wu L."/>
            <person name="Ma J."/>
        </authorList>
    </citation>
    <scope>NUCLEOTIDE SEQUENCE [LARGE SCALE GENOMIC DNA]</scope>
    <source>
        <strain evidence="2">CCM 8925</strain>
    </source>
</reference>
<name>A0ABW3EAA2_9LACO</name>
<dbReference type="PANTHER" id="PTHR38479">
    <property type="entry name" value="LMO0824 PROTEIN"/>
    <property type="match status" value="1"/>
</dbReference>
<dbReference type="EMBL" id="JBHTIO010000002">
    <property type="protein sequence ID" value="MFD0896302.1"/>
    <property type="molecule type" value="Genomic_DNA"/>
</dbReference>
<dbReference type="InterPro" id="IPR009351">
    <property type="entry name" value="AlkZ-like"/>
</dbReference>
<dbReference type="RefSeq" id="WP_137638579.1">
    <property type="nucleotide sequence ID" value="NZ_BJDN01000030.1"/>
</dbReference>
<organism evidence="1 2">
    <name type="scientific">Loigolactobacillus binensis</name>
    <dbReference type="NCBI Taxonomy" id="2559922"/>
    <lineage>
        <taxon>Bacteria</taxon>
        <taxon>Bacillati</taxon>
        <taxon>Bacillota</taxon>
        <taxon>Bacilli</taxon>
        <taxon>Lactobacillales</taxon>
        <taxon>Lactobacillaceae</taxon>
        <taxon>Loigolactobacillus</taxon>
    </lineage>
</organism>
<dbReference type="PANTHER" id="PTHR38479:SF2">
    <property type="entry name" value="WINGED HELIX DNA-BINDING DOMAIN-CONTAINING PROTEIN"/>
    <property type="match status" value="1"/>
</dbReference>
<proteinExistence type="predicted"/>
<comment type="caution">
    <text evidence="1">The sequence shown here is derived from an EMBL/GenBank/DDBJ whole genome shotgun (WGS) entry which is preliminary data.</text>
</comment>
<gene>
    <name evidence="1" type="ORF">ACFQZ7_00910</name>
</gene>
<dbReference type="Proteomes" id="UP001597104">
    <property type="component" value="Unassembled WGS sequence"/>
</dbReference>
<evidence type="ECO:0000313" key="1">
    <source>
        <dbReference type="EMBL" id="MFD0896302.1"/>
    </source>
</evidence>
<dbReference type="Pfam" id="PF06224">
    <property type="entry name" value="AlkZ-like"/>
    <property type="match status" value="1"/>
</dbReference>
<keyword evidence="2" id="KW-1185">Reference proteome</keyword>
<accession>A0ABW3EAA2</accession>
<sequence>MEITELFAIRLANSGLLQPFSTLPAALANTVGAQSQQITTPLMNMAVRTTNPTAAAWANLTTTHQIVRAWAQRWTLQVMCPADLQLVLSARAGERLPRQYYLGQTDWVKQTVTWLKTELNQQKAWTRAEFDTLLTAQLAPFSRKTGLRYVILQSLIAQGYGYFSAASSTTNWTLQMTTPKLMDPKPAITALIQRYLTGFGPASLTDFVRWSGIKISSVRPLWAKLAQTQPHYLVQGQALLSMTAYSPAELAALLHQAQNATLFTARFDALLTGYAAKGWLLTPAKSVAIGQPKRPW</sequence>